<name>A0A150LB71_9BACI</name>
<dbReference type="Proteomes" id="UP000075683">
    <property type="component" value="Unassembled WGS sequence"/>
</dbReference>
<dbReference type="EMBL" id="LQYT01000133">
    <property type="protein sequence ID" value="KYD08982.1"/>
    <property type="molecule type" value="Genomic_DNA"/>
</dbReference>
<protein>
    <submittedName>
        <fullName evidence="1">Uncharacterized protein</fullName>
    </submittedName>
</protein>
<organism evidence="1 2">
    <name type="scientific">Caldibacillus debilis</name>
    <dbReference type="NCBI Taxonomy" id="301148"/>
    <lineage>
        <taxon>Bacteria</taxon>
        <taxon>Bacillati</taxon>
        <taxon>Bacillota</taxon>
        <taxon>Bacilli</taxon>
        <taxon>Bacillales</taxon>
        <taxon>Bacillaceae</taxon>
        <taxon>Caldibacillus</taxon>
    </lineage>
</organism>
<dbReference type="AlphaFoldDB" id="A0A150LB71"/>
<evidence type="ECO:0000313" key="2">
    <source>
        <dbReference type="Proteomes" id="UP000075683"/>
    </source>
</evidence>
<gene>
    <name evidence="1" type="ORF">B4135_3893</name>
</gene>
<proteinExistence type="predicted"/>
<reference evidence="1 2" key="1">
    <citation type="submission" date="2016-01" db="EMBL/GenBank/DDBJ databases">
        <title>Draft Genome Sequences of Seven Thermophilic Sporeformers Isolated from Foods.</title>
        <authorList>
            <person name="Berendsen E.M."/>
            <person name="Wells-Bennik M.H."/>
            <person name="Krawcyk A.O."/>
            <person name="De Jong A."/>
            <person name="Holsappel S."/>
            <person name="Eijlander R.T."/>
            <person name="Kuipers O.P."/>
        </authorList>
    </citation>
    <scope>NUCLEOTIDE SEQUENCE [LARGE SCALE GENOMIC DNA]</scope>
    <source>
        <strain evidence="1 2">B4135</strain>
    </source>
</reference>
<sequence length="48" mass="5556">MTNRAAKCFIGTTSGFYYHCERHKKDLYGYRSFFWKTGAVFAASVPLK</sequence>
<accession>A0A150LB71</accession>
<comment type="caution">
    <text evidence="1">The sequence shown here is derived from an EMBL/GenBank/DDBJ whole genome shotgun (WGS) entry which is preliminary data.</text>
</comment>
<evidence type="ECO:0000313" key="1">
    <source>
        <dbReference type="EMBL" id="KYD08982.1"/>
    </source>
</evidence>